<proteinExistence type="predicted"/>
<feature type="domain" description="Bacterial SCP orthologue" evidence="1">
    <location>
        <begin position="32"/>
        <end position="124"/>
    </location>
</feature>
<evidence type="ECO:0000313" key="2">
    <source>
        <dbReference type="EMBL" id="SES27713.1"/>
    </source>
</evidence>
<organism evidence="2 3">
    <name type="scientific">Corynebacterium cystitidis DSM 20524</name>
    <dbReference type="NCBI Taxonomy" id="1121357"/>
    <lineage>
        <taxon>Bacteria</taxon>
        <taxon>Bacillati</taxon>
        <taxon>Actinomycetota</taxon>
        <taxon>Actinomycetes</taxon>
        <taxon>Mycobacteriales</taxon>
        <taxon>Corynebacteriaceae</taxon>
        <taxon>Corynebacterium</taxon>
    </lineage>
</organism>
<name>A0A1H9W2J1_9CORY</name>
<dbReference type="RefSeq" id="WP_092260611.1">
    <property type="nucleotide sequence ID" value="NZ_CP047199.1"/>
</dbReference>
<keyword evidence="3" id="KW-1185">Reference proteome</keyword>
<dbReference type="Pfam" id="PF17844">
    <property type="entry name" value="SCP_3"/>
    <property type="match status" value="1"/>
</dbReference>
<dbReference type="STRING" id="1121357.SAMN05661109_02483"/>
<accession>A0A1H9W2J1</accession>
<sequence>MPPKNDPALTRAAVMEIASWIRAPEDHEKPARSALAEAVRRTARALAAELPGHTVEVRIPPFVAVQCVEGPKHTRGTPPNVVETDPITWLRLATGISTLDDEITAGNVDASGLRATEIVAGLPVTGLIDETK</sequence>
<dbReference type="InterPro" id="IPR041629">
    <property type="entry name" value="SCP_3"/>
</dbReference>
<dbReference type="Proteomes" id="UP000198929">
    <property type="component" value="Unassembled WGS sequence"/>
</dbReference>
<reference evidence="3" key="1">
    <citation type="submission" date="2016-10" db="EMBL/GenBank/DDBJ databases">
        <authorList>
            <person name="Varghese N."/>
            <person name="Submissions S."/>
        </authorList>
    </citation>
    <scope>NUCLEOTIDE SEQUENCE [LARGE SCALE GENOMIC DNA]</scope>
    <source>
        <strain evidence="3">DSM 20524</strain>
    </source>
</reference>
<gene>
    <name evidence="2" type="ORF">SAMN05661109_02483</name>
</gene>
<dbReference type="Gene3D" id="3.30.1050.40">
    <property type="match status" value="1"/>
</dbReference>
<protein>
    <recommendedName>
        <fullName evidence="1">Bacterial SCP orthologue domain-containing protein</fullName>
    </recommendedName>
</protein>
<dbReference type="AlphaFoldDB" id="A0A1H9W2J1"/>
<evidence type="ECO:0000259" key="1">
    <source>
        <dbReference type="Pfam" id="PF17844"/>
    </source>
</evidence>
<evidence type="ECO:0000313" key="3">
    <source>
        <dbReference type="Proteomes" id="UP000198929"/>
    </source>
</evidence>
<dbReference type="EMBL" id="FOGQ01000016">
    <property type="protein sequence ID" value="SES27713.1"/>
    <property type="molecule type" value="Genomic_DNA"/>
</dbReference>